<dbReference type="Gene3D" id="3.90.550.10">
    <property type="entry name" value="Spore Coat Polysaccharide Biosynthesis Protein SpsA, Chain A"/>
    <property type="match status" value="1"/>
</dbReference>
<dbReference type="InterPro" id="IPR001173">
    <property type="entry name" value="Glyco_trans_2-like"/>
</dbReference>
<comment type="caution">
    <text evidence="2">The sequence shown here is derived from an EMBL/GenBank/DDBJ whole genome shotgun (WGS) entry which is preliminary data.</text>
</comment>
<sequence length="360" mass="42251">MAEQEKKVSIVIPVYNAEKYLGEALESLLAQTYRNWEAILVVSRSGDQTEEVVEEYLKRDLRISRLDHEGQGISSARNQGISLADGEYLLFMDADDYLSDPLVLQRYLNIAEKISADIVVSNYARLWKGRFLPAETHQTFSVYHRDSEEFRFRGFFSVGTLSYVWGKLYRRSFLEENGLRFEDFPYAEDKLFNMQCYVRRAKYAFIEEIGYVYRRNESSVSYQYNPNSSDCWLGIARRLKGWLEEKGEAEAVYGGLVEYTIFFASFFDAKKEYEQHGHSLRAIRKILKIYGRDAIGGDCFRRLSGEKRVSELEQKFWQVLIRGYSLGMRFRFYFLLALGTRELIHHRVDERMSDTGLREI</sequence>
<dbReference type="InterPro" id="IPR029044">
    <property type="entry name" value="Nucleotide-diphossugar_trans"/>
</dbReference>
<evidence type="ECO:0000313" key="3">
    <source>
        <dbReference type="Proteomes" id="UP001197875"/>
    </source>
</evidence>
<proteinExistence type="predicted"/>
<gene>
    <name evidence="2" type="ORF">LKD71_07770</name>
</gene>
<keyword evidence="2" id="KW-0328">Glycosyltransferase</keyword>
<evidence type="ECO:0000313" key="2">
    <source>
        <dbReference type="EMBL" id="MCC2189700.1"/>
    </source>
</evidence>
<name>A0AAE3DSN2_9FIRM</name>
<dbReference type="SUPFAM" id="SSF53448">
    <property type="entry name" value="Nucleotide-diphospho-sugar transferases"/>
    <property type="match status" value="1"/>
</dbReference>
<dbReference type="GO" id="GO:0016758">
    <property type="term" value="F:hexosyltransferase activity"/>
    <property type="evidence" value="ECO:0007669"/>
    <property type="project" value="UniProtKB-ARBA"/>
</dbReference>
<dbReference type="Proteomes" id="UP001197875">
    <property type="component" value="Unassembled WGS sequence"/>
</dbReference>
<dbReference type="PANTHER" id="PTHR22916:SF3">
    <property type="entry name" value="UDP-GLCNAC:BETAGAL BETA-1,3-N-ACETYLGLUCOSAMINYLTRANSFERASE-LIKE PROTEIN 1"/>
    <property type="match status" value="1"/>
</dbReference>
<reference evidence="2 3" key="1">
    <citation type="submission" date="2021-10" db="EMBL/GenBank/DDBJ databases">
        <title>Anaerobic single-cell dispensing facilitates the cultivation of human gut bacteria.</title>
        <authorList>
            <person name="Afrizal A."/>
        </authorList>
    </citation>
    <scope>NUCLEOTIDE SEQUENCE [LARGE SCALE GENOMIC DNA]</scope>
    <source>
        <strain evidence="2 3">CLA-AA-H277</strain>
    </source>
</reference>
<dbReference type="AlphaFoldDB" id="A0AAE3DSN2"/>
<dbReference type="EMBL" id="JAJEPR010000010">
    <property type="protein sequence ID" value="MCC2189700.1"/>
    <property type="molecule type" value="Genomic_DNA"/>
</dbReference>
<dbReference type="Pfam" id="PF00535">
    <property type="entry name" value="Glycos_transf_2"/>
    <property type="match status" value="1"/>
</dbReference>
<dbReference type="PANTHER" id="PTHR22916">
    <property type="entry name" value="GLYCOSYLTRANSFERASE"/>
    <property type="match status" value="1"/>
</dbReference>
<keyword evidence="3" id="KW-1185">Reference proteome</keyword>
<dbReference type="EC" id="2.4.-.-" evidence="2"/>
<feature type="domain" description="Glycosyltransferase 2-like" evidence="1">
    <location>
        <begin position="9"/>
        <end position="176"/>
    </location>
</feature>
<organism evidence="2 3">
    <name type="scientific">Fusicatenibacter faecihominis</name>
    <dbReference type="NCBI Taxonomy" id="2881276"/>
    <lineage>
        <taxon>Bacteria</taxon>
        <taxon>Bacillati</taxon>
        <taxon>Bacillota</taxon>
        <taxon>Clostridia</taxon>
        <taxon>Lachnospirales</taxon>
        <taxon>Lachnospiraceae</taxon>
        <taxon>Fusicatenibacter</taxon>
    </lineage>
</organism>
<keyword evidence="2" id="KW-0808">Transferase</keyword>
<evidence type="ECO:0000259" key="1">
    <source>
        <dbReference type="Pfam" id="PF00535"/>
    </source>
</evidence>
<dbReference type="RefSeq" id="WP_227614984.1">
    <property type="nucleotide sequence ID" value="NZ_JAJEPR010000010.1"/>
</dbReference>
<dbReference type="CDD" id="cd00761">
    <property type="entry name" value="Glyco_tranf_GTA_type"/>
    <property type="match status" value="1"/>
</dbReference>
<protein>
    <submittedName>
        <fullName evidence="2">Glycosyltransferase</fullName>
        <ecNumber evidence="2">2.4.-.-</ecNumber>
    </submittedName>
</protein>
<accession>A0AAE3DSN2</accession>